<dbReference type="GO" id="GO:0016874">
    <property type="term" value="F:ligase activity"/>
    <property type="evidence" value="ECO:0007669"/>
    <property type="project" value="UniProtKB-KW"/>
</dbReference>
<reference evidence="3 4" key="1">
    <citation type="journal article" date="2018" name="Sci. Rep.">
        <title>Comparative genomics provides insights into the lifestyle and reveals functional heterogeneity of dark septate endophytic fungi.</title>
        <authorList>
            <person name="Knapp D.G."/>
            <person name="Nemeth J.B."/>
            <person name="Barry K."/>
            <person name="Hainaut M."/>
            <person name="Henrissat B."/>
            <person name="Johnson J."/>
            <person name="Kuo A."/>
            <person name="Lim J.H.P."/>
            <person name="Lipzen A."/>
            <person name="Nolan M."/>
            <person name="Ohm R.A."/>
            <person name="Tamas L."/>
            <person name="Grigoriev I.V."/>
            <person name="Spatafora J.W."/>
            <person name="Nagy L.G."/>
            <person name="Kovacs G.M."/>
        </authorList>
    </citation>
    <scope>NUCLEOTIDE SEQUENCE [LARGE SCALE GENOMIC DNA]</scope>
    <source>
        <strain evidence="3 4">DSE2036</strain>
    </source>
</reference>
<dbReference type="Pfam" id="PF00550">
    <property type="entry name" value="PP-binding"/>
    <property type="match status" value="1"/>
</dbReference>
<dbReference type="PANTHER" id="PTHR45527">
    <property type="entry name" value="NONRIBOSOMAL PEPTIDE SYNTHETASE"/>
    <property type="match status" value="1"/>
</dbReference>
<dbReference type="Proteomes" id="UP000244855">
    <property type="component" value="Unassembled WGS sequence"/>
</dbReference>
<organism evidence="3 4">
    <name type="scientific">Periconia macrospinosa</name>
    <dbReference type="NCBI Taxonomy" id="97972"/>
    <lineage>
        <taxon>Eukaryota</taxon>
        <taxon>Fungi</taxon>
        <taxon>Dikarya</taxon>
        <taxon>Ascomycota</taxon>
        <taxon>Pezizomycotina</taxon>
        <taxon>Dothideomycetes</taxon>
        <taxon>Pleosporomycetidae</taxon>
        <taxon>Pleosporales</taxon>
        <taxon>Massarineae</taxon>
        <taxon>Periconiaceae</taxon>
        <taxon>Periconia</taxon>
    </lineage>
</organism>
<dbReference type="OrthoDB" id="416786at2759"/>
<proteinExistence type="predicted"/>
<evidence type="ECO:0000313" key="3">
    <source>
        <dbReference type="EMBL" id="PVH90242.1"/>
    </source>
</evidence>
<dbReference type="SUPFAM" id="SSF47336">
    <property type="entry name" value="ACP-like"/>
    <property type="match status" value="1"/>
</dbReference>
<dbReference type="InterPro" id="IPR009081">
    <property type="entry name" value="PP-bd_ACP"/>
</dbReference>
<dbReference type="Gene3D" id="3.30.559.30">
    <property type="entry name" value="Nonribosomal peptide synthetase, condensation domain"/>
    <property type="match status" value="1"/>
</dbReference>
<dbReference type="AlphaFoldDB" id="A0A2V1CX12"/>
<evidence type="ECO:0000313" key="4">
    <source>
        <dbReference type="Proteomes" id="UP000244855"/>
    </source>
</evidence>
<evidence type="ECO:0000259" key="2">
    <source>
        <dbReference type="PROSITE" id="PS50075"/>
    </source>
</evidence>
<dbReference type="GO" id="GO:0005737">
    <property type="term" value="C:cytoplasm"/>
    <property type="evidence" value="ECO:0007669"/>
    <property type="project" value="TreeGrafter"/>
</dbReference>
<keyword evidence="4" id="KW-1185">Reference proteome</keyword>
<keyword evidence="1" id="KW-0436">Ligase</keyword>
<name>A0A2V1CX12_9PLEO</name>
<dbReference type="Gene3D" id="3.30.559.10">
    <property type="entry name" value="Chloramphenicol acetyltransferase-like domain"/>
    <property type="match status" value="1"/>
</dbReference>
<dbReference type="GO" id="GO:0044550">
    <property type="term" value="P:secondary metabolite biosynthetic process"/>
    <property type="evidence" value="ECO:0007669"/>
    <property type="project" value="TreeGrafter"/>
</dbReference>
<dbReference type="InterPro" id="IPR023213">
    <property type="entry name" value="CAT-like_dom_sf"/>
</dbReference>
<protein>
    <submittedName>
        <fullName evidence="3">Condensation-domain-containing protein</fullName>
    </submittedName>
</protein>
<accession>A0A2V1CX12</accession>
<evidence type="ECO:0000256" key="1">
    <source>
        <dbReference type="ARBA" id="ARBA00022598"/>
    </source>
</evidence>
<feature type="domain" description="Carrier" evidence="2">
    <location>
        <begin position="45"/>
        <end position="120"/>
    </location>
</feature>
<dbReference type="EMBL" id="KZ806510">
    <property type="protein sequence ID" value="PVH90242.1"/>
    <property type="molecule type" value="Genomic_DNA"/>
</dbReference>
<dbReference type="GO" id="GO:0043041">
    <property type="term" value="P:amino acid activation for nonribosomal peptide biosynthetic process"/>
    <property type="evidence" value="ECO:0007669"/>
    <property type="project" value="TreeGrafter"/>
</dbReference>
<dbReference type="STRING" id="97972.A0A2V1CX12"/>
<dbReference type="Gene3D" id="1.10.1200.10">
    <property type="entry name" value="ACP-like"/>
    <property type="match status" value="1"/>
</dbReference>
<sequence>TSLAGFPDSLLRGHSASIAISYRLNQIQYYRYQPKGKMHPKDEKSVAMERLGILQQVICNTLSLSVDEVAAASFLQLGGDSLTAIEVSARCYSSGLTVSVIDIMRCSTLEEVASLASVNDEGLGDGSSSPWSLVAEEELPSIMSQVQEQCHLGPEEEIQDVYPTTALQEGLMMLAVKQPGSYLTTSTIKLAAGVDVGRFQAAWEQTLDVCELLRTRIVHCGSQTLQAVIRTKAKWQYATTLATYAQQVRDLRMTYGSPLCQYWLLDQGTQKVFGIAIHHAIYDAWSLRLILQTVAKLYNGQEVLPMQLVPYTGLIQYITRLDRAKSGEYWRKQLNGASPSSIAFMEGTPSPADGAGSESLMHKIGFQIDSTVPVTITGASVLRAAWAIVVSQYSSSEEAVFGATVTGRQAPIVGVERMAGPAICTVPVRIRVSGKHYPAPCLQQINNYTCAGSSHGQRV</sequence>
<dbReference type="PANTHER" id="PTHR45527:SF16">
    <property type="entry name" value="NONRIBOSOMAL PEPTIDE SYNTHASE ATNA-RELATED"/>
    <property type="match status" value="1"/>
</dbReference>
<gene>
    <name evidence="3" type="ORF">DM02DRAFT_683200</name>
</gene>
<dbReference type="InterPro" id="IPR036736">
    <property type="entry name" value="ACP-like_sf"/>
</dbReference>
<dbReference type="PROSITE" id="PS50075">
    <property type="entry name" value="CARRIER"/>
    <property type="match status" value="1"/>
</dbReference>
<feature type="non-terminal residue" evidence="3">
    <location>
        <position position="1"/>
    </location>
</feature>
<dbReference type="InterPro" id="IPR001242">
    <property type="entry name" value="Condensation_dom"/>
</dbReference>
<dbReference type="GO" id="GO:0031177">
    <property type="term" value="F:phosphopantetheine binding"/>
    <property type="evidence" value="ECO:0007669"/>
    <property type="project" value="TreeGrafter"/>
</dbReference>
<dbReference type="CDD" id="cd19545">
    <property type="entry name" value="FUM14_C_NRPS-like"/>
    <property type="match status" value="1"/>
</dbReference>
<dbReference type="SUPFAM" id="SSF52777">
    <property type="entry name" value="CoA-dependent acyltransferases"/>
    <property type="match status" value="2"/>
</dbReference>
<dbReference type="Pfam" id="PF00668">
    <property type="entry name" value="Condensation"/>
    <property type="match status" value="1"/>
</dbReference>